<evidence type="ECO:0000256" key="3">
    <source>
        <dbReference type="ARBA" id="ARBA00022729"/>
    </source>
</evidence>
<organism evidence="8 9">
    <name type="scientific">Paenibacillus whitsoniae</name>
    <dbReference type="NCBI Taxonomy" id="2496558"/>
    <lineage>
        <taxon>Bacteria</taxon>
        <taxon>Bacillati</taxon>
        <taxon>Bacillota</taxon>
        <taxon>Bacilli</taxon>
        <taxon>Bacillales</taxon>
        <taxon>Paenibacillaceae</taxon>
        <taxon>Paenibacillus</taxon>
    </lineage>
</organism>
<sequence length="252" mass="28366">MDTTTYTAIQVQNKTMSLQQLLQRLRINPAWADPDRCKRDLVLICWAESEGLTAANPDLQAAITQFRRVNKLYTTAQASAWLETHGMRLEDLIDILKPQVLHADLARHVISEDRIRRRFIETAPLYDTAEISRIATNDFGIAQELLFQVEDGADFHVLARKYSTDLATAKSGGYAGVVSRADLESEVAAAVFSAAPGDILGPFERKREFTLIYVEALSPAELNADVEARIREELFQEQFTTYQASLDIQEFV</sequence>
<evidence type="ECO:0000256" key="4">
    <source>
        <dbReference type="ARBA" id="ARBA00023110"/>
    </source>
</evidence>
<dbReference type="Proteomes" id="UP000276128">
    <property type="component" value="Unassembled WGS sequence"/>
</dbReference>
<dbReference type="EC" id="5.2.1.8" evidence="2"/>
<dbReference type="InterPro" id="IPR000297">
    <property type="entry name" value="PPIase_PpiC"/>
</dbReference>
<reference evidence="8 9" key="1">
    <citation type="submission" date="2018-12" db="EMBL/GenBank/DDBJ databases">
        <title>Bacillus ochoae sp. nov., Paenibacillus whitsoniae sp. nov., Paenibacillus spiritus sp. nov. Isolated from the Mars Exploration Rover during spacecraft assembly.</title>
        <authorList>
            <person name="Seuylemezian A."/>
            <person name="Vaishampayan P."/>
        </authorList>
    </citation>
    <scope>NUCLEOTIDE SEQUENCE [LARGE SCALE GENOMIC DNA]</scope>
    <source>
        <strain evidence="8 9">MER 54</strain>
    </source>
</reference>
<evidence type="ECO:0000256" key="5">
    <source>
        <dbReference type="ARBA" id="ARBA00023235"/>
    </source>
</evidence>
<dbReference type="PROSITE" id="PS50198">
    <property type="entry name" value="PPIC_PPIASE_2"/>
    <property type="match status" value="1"/>
</dbReference>
<protein>
    <recommendedName>
        <fullName evidence="2">peptidylprolyl isomerase</fullName>
        <ecNumber evidence="2">5.2.1.8</ecNumber>
    </recommendedName>
</protein>
<dbReference type="GO" id="GO:0003755">
    <property type="term" value="F:peptidyl-prolyl cis-trans isomerase activity"/>
    <property type="evidence" value="ECO:0007669"/>
    <property type="project" value="UniProtKB-KW"/>
</dbReference>
<evidence type="ECO:0000259" key="7">
    <source>
        <dbReference type="PROSITE" id="PS50198"/>
    </source>
</evidence>
<dbReference type="EMBL" id="RXHU01000013">
    <property type="protein sequence ID" value="RTE11082.1"/>
    <property type="molecule type" value="Genomic_DNA"/>
</dbReference>
<accession>A0A3S0CXK6</accession>
<comment type="catalytic activity">
    <reaction evidence="1">
        <text>[protein]-peptidylproline (omega=180) = [protein]-peptidylproline (omega=0)</text>
        <dbReference type="Rhea" id="RHEA:16237"/>
        <dbReference type="Rhea" id="RHEA-COMP:10747"/>
        <dbReference type="Rhea" id="RHEA-COMP:10748"/>
        <dbReference type="ChEBI" id="CHEBI:83833"/>
        <dbReference type="ChEBI" id="CHEBI:83834"/>
        <dbReference type="EC" id="5.2.1.8"/>
    </reaction>
</comment>
<dbReference type="OrthoDB" id="2585872at2"/>
<dbReference type="InterPro" id="IPR027304">
    <property type="entry name" value="Trigger_fact/SurA_dom_sf"/>
</dbReference>
<feature type="domain" description="PpiC" evidence="7">
    <location>
        <begin position="106"/>
        <end position="216"/>
    </location>
</feature>
<evidence type="ECO:0000256" key="2">
    <source>
        <dbReference type="ARBA" id="ARBA00013194"/>
    </source>
</evidence>
<dbReference type="RefSeq" id="WP_126139888.1">
    <property type="nucleotide sequence ID" value="NZ_RXHU01000013.1"/>
</dbReference>
<keyword evidence="4 6" id="KW-0697">Rotamase</keyword>
<evidence type="ECO:0000256" key="6">
    <source>
        <dbReference type="PROSITE-ProRule" id="PRU00278"/>
    </source>
</evidence>
<keyword evidence="3" id="KW-0732">Signal</keyword>
<evidence type="ECO:0000313" key="9">
    <source>
        <dbReference type="Proteomes" id="UP000276128"/>
    </source>
</evidence>
<keyword evidence="9" id="KW-1185">Reference proteome</keyword>
<evidence type="ECO:0000313" key="8">
    <source>
        <dbReference type="EMBL" id="RTE11082.1"/>
    </source>
</evidence>
<dbReference type="PANTHER" id="PTHR47245:SF1">
    <property type="entry name" value="FOLDASE PROTEIN PRSA"/>
    <property type="match status" value="1"/>
</dbReference>
<dbReference type="SUPFAM" id="SSF54534">
    <property type="entry name" value="FKBP-like"/>
    <property type="match status" value="1"/>
</dbReference>
<comment type="caution">
    <text evidence="8">The sequence shown here is derived from an EMBL/GenBank/DDBJ whole genome shotgun (WGS) entry which is preliminary data.</text>
</comment>
<name>A0A3S0CXK6_9BACL</name>
<dbReference type="AlphaFoldDB" id="A0A3S0CXK6"/>
<proteinExistence type="predicted"/>
<keyword evidence="5 6" id="KW-0413">Isomerase</keyword>
<dbReference type="Gene3D" id="3.10.50.40">
    <property type="match status" value="1"/>
</dbReference>
<evidence type="ECO:0000256" key="1">
    <source>
        <dbReference type="ARBA" id="ARBA00000971"/>
    </source>
</evidence>
<gene>
    <name evidence="8" type="ORF">EJQ19_03905</name>
</gene>
<dbReference type="PANTHER" id="PTHR47245">
    <property type="entry name" value="PEPTIDYLPROLYL ISOMERASE"/>
    <property type="match status" value="1"/>
</dbReference>
<dbReference type="InterPro" id="IPR050245">
    <property type="entry name" value="PrsA_foldase"/>
</dbReference>
<dbReference type="Pfam" id="PF00639">
    <property type="entry name" value="Rotamase"/>
    <property type="match status" value="1"/>
</dbReference>
<dbReference type="SUPFAM" id="SSF109998">
    <property type="entry name" value="Triger factor/SurA peptide-binding domain-like"/>
    <property type="match status" value="1"/>
</dbReference>
<dbReference type="InterPro" id="IPR046357">
    <property type="entry name" value="PPIase_dom_sf"/>
</dbReference>